<name>A0A3N4QCZ5_9BACT</name>
<sequence length="115" mass="13064">MILQSFDYLDEILESRHRHEQEAAVAYYASELLEALGYQPGAGEEALQRAMRACAALHVPLELNFRKTYCAREGTMEPDWQLSPLASYLLIVNCDPGYPPVAEAQLLFLKKNRSF</sequence>
<dbReference type="AlphaFoldDB" id="A0A3N4QCZ5"/>
<accession>A0A3N4QCZ5</accession>
<dbReference type="OrthoDB" id="1256452at2"/>
<protein>
    <submittedName>
        <fullName evidence="1">Uncharacterized protein</fullName>
    </submittedName>
</protein>
<dbReference type="Proteomes" id="UP000278351">
    <property type="component" value="Unassembled WGS sequence"/>
</dbReference>
<gene>
    <name evidence="1" type="ORF">EGT74_21850</name>
</gene>
<proteinExistence type="predicted"/>
<evidence type="ECO:0000313" key="2">
    <source>
        <dbReference type="Proteomes" id="UP000278351"/>
    </source>
</evidence>
<evidence type="ECO:0000313" key="1">
    <source>
        <dbReference type="EMBL" id="RPE09624.1"/>
    </source>
</evidence>
<keyword evidence="2" id="KW-1185">Reference proteome</keyword>
<reference evidence="1 2" key="1">
    <citation type="submission" date="2018-11" db="EMBL/GenBank/DDBJ databases">
        <title>Chitinophaga lutea sp.nov., isolate from arsenic contaminated soil.</title>
        <authorList>
            <person name="Zong Y."/>
        </authorList>
    </citation>
    <scope>NUCLEOTIDE SEQUENCE [LARGE SCALE GENOMIC DNA]</scope>
    <source>
        <strain evidence="1 2">ZY74</strain>
    </source>
</reference>
<comment type="caution">
    <text evidence="1">The sequence shown here is derived from an EMBL/GenBank/DDBJ whole genome shotgun (WGS) entry which is preliminary data.</text>
</comment>
<dbReference type="RefSeq" id="WP_123848616.1">
    <property type="nucleotide sequence ID" value="NZ_RPDH01000002.1"/>
</dbReference>
<dbReference type="EMBL" id="RPDH01000002">
    <property type="protein sequence ID" value="RPE09624.1"/>
    <property type="molecule type" value="Genomic_DNA"/>
</dbReference>
<organism evidence="1 2">
    <name type="scientific">Chitinophaga lutea</name>
    <dbReference type="NCBI Taxonomy" id="2488634"/>
    <lineage>
        <taxon>Bacteria</taxon>
        <taxon>Pseudomonadati</taxon>
        <taxon>Bacteroidota</taxon>
        <taxon>Chitinophagia</taxon>
        <taxon>Chitinophagales</taxon>
        <taxon>Chitinophagaceae</taxon>
        <taxon>Chitinophaga</taxon>
    </lineage>
</organism>